<sequence>MIAYFVLYMTYAAGFLYMVLNTDVIWEFIHKQYMKIKTRYTGVDIDSIIKQARSRTRQ</sequence>
<accession>A0A5Q2F4S5</accession>
<keyword evidence="1" id="KW-0472">Membrane</keyword>
<feature type="transmembrane region" description="Helical" evidence="1">
    <location>
        <begin position="6"/>
        <end position="29"/>
    </location>
</feature>
<dbReference type="EMBL" id="MN478483">
    <property type="protein sequence ID" value="QGF20581.1"/>
    <property type="molecule type" value="Genomic_DNA"/>
</dbReference>
<name>A0A5Q2F4S5_9CAUD</name>
<dbReference type="RefSeq" id="YP_009884657.1">
    <property type="nucleotide sequence ID" value="NC_049472.1"/>
</dbReference>
<organism evidence="2 3">
    <name type="scientific">Klebsiella phage UPM 2146</name>
    <dbReference type="NCBI Taxonomy" id="2847816"/>
    <lineage>
        <taxon>Viruses</taxon>
        <taxon>Duplodnaviria</taxon>
        <taxon>Heunggongvirae</taxon>
        <taxon>Uroviricota</taxon>
        <taxon>Caudoviricetes</taxon>
        <taxon>Pantevenvirales</taxon>
        <taxon>Ackermannviridae</taxon>
        <taxon>Taipeivirus</taxon>
        <taxon>Taipeivirus UPM2146</taxon>
    </lineage>
</organism>
<dbReference type="Proteomes" id="UP000331412">
    <property type="component" value="Segment"/>
</dbReference>
<reference evidence="2 3" key="1">
    <citation type="submission" date="2019-09" db="EMBL/GenBank/DDBJ databases">
        <authorList>
            <person name="Assafiri O."/>
            <person name="Yusoff K."/>
            <person name="Song Ai Lian A."/>
            <person name="Hanish I."/>
            <person name="Geok Hun T."/>
        </authorList>
    </citation>
    <scope>NUCLEOTIDE SEQUENCE [LARGE SCALE GENOMIC DNA]</scope>
</reference>
<dbReference type="GeneID" id="55814024"/>
<keyword evidence="3" id="KW-1185">Reference proteome</keyword>
<evidence type="ECO:0000313" key="2">
    <source>
        <dbReference type="EMBL" id="QGF20581.1"/>
    </source>
</evidence>
<protein>
    <submittedName>
        <fullName evidence="2">Uncharacterized protein</fullName>
    </submittedName>
</protein>
<keyword evidence="1" id="KW-0812">Transmembrane</keyword>
<proteinExistence type="predicted"/>
<evidence type="ECO:0000313" key="3">
    <source>
        <dbReference type="Proteomes" id="UP000331412"/>
    </source>
</evidence>
<evidence type="ECO:0000256" key="1">
    <source>
        <dbReference type="SAM" id="Phobius"/>
    </source>
</evidence>
<keyword evidence="1" id="KW-1133">Transmembrane helix</keyword>